<dbReference type="EC" id="3.2.2.20" evidence="2"/>
<name>A0A679J639_9HYPH</name>
<protein>
    <submittedName>
        <fullName evidence="2">DNA-3-methyladenine glycosylase 1</fullName>
        <ecNumber evidence="2">3.2.2.20</ecNumber>
    </submittedName>
</protein>
<feature type="binding site" evidence="1">
    <location>
        <position position="193"/>
    </location>
    <ligand>
        <name>Zn(2+)</name>
        <dbReference type="ChEBI" id="CHEBI:29105"/>
    </ligand>
</feature>
<dbReference type="GO" id="GO:0046872">
    <property type="term" value="F:metal ion binding"/>
    <property type="evidence" value="ECO:0007669"/>
    <property type="project" value="UniProtKB-KW"/>
</dbReference>
<organism evidence="2">
    <name type="scientific">Methylobacterium bullatum</name>
    <dbReference type="NCBI Taxonomy" id="570505"/>
    <lineage>
        <taxon>Bacteria</taxon>
        <taxon>Pseudomonadati</taxon>
        <taxon>Pseudomonadota</taxon>
        <taxon>Alphaproteobacteria</taxon>
        <taxon>Hyphomicrobiales</taxon>
        <taxon>Methylobacteriaceae</taxon>
        <taxon>Methylobacterium</taxon>
    </lineage>
</organism>
<dbReference type="Gene3D" id="1.10.340.30">
    <property type="entry name" value="Hypothetical protein, domain 2"/>
    <property type="match status" value="1"/>
</dbReference>
<dbReference type="PANTHER" id="PTHR30037:SF4">
    <property type="entry name" value="DNA-3-METHYLADENINE GLYCOSYLASE I"/>
    <property type="match status" value="1"/>
</dbReference>
<sequence length="206" mass="22738">MSDDSTGLIHHPDGCPRCWWAGLDPVYVAYHDTEWGVPEHDGRALYEKLILDGFQAGLSWITILRRREGFRRAFAGFEPEAVARFTQADVERLMQDTGIIRNRAKIVGTIAGARAFLAIEERGPGFSRFLWDFVEGQPIQGRATDRAGIATETEISRVISRALKTEGFSFCGPTIVHAFMQAVGMVNDHLAGCHRHAPCAALGAGR</sequence>
<accession>A0A679J639</accession>
<gene>
    <name evidence="2" type="primary">tag</name>
    <name evidence="2" type="ORF">MBUL_03758</name>
</gene>
<evidence type="ECO:0000256" key="1">
    <source>
        <dbReference type="PIRSR" id="PIRSR605019-1"/>
    </source>
</evidence>
<keyword evidence="2" id="KW-0326">Glycosidase</keyword>
<dbReference type="PANTHER" id="PTHR30037">
    <property type="entry name" value="DNA-3-METHYLADENINE GLYCOSYLASE 1"/>
    <property type="match status" value="1"/>
</dbReference>
<dbReference type="AlphaFoldDB" id="A0A679J639"/>
<feature type="binding site" evidence="1">
    <location>
        <position position="18"/>
    </location>
    <ligand>
        <name>Zn(2+)</name>
        <dbReference type="ChEBI" id="CHEBI:29105"/>
    </ligand>
</feature>
<feature type="binding site" evidence="1">
    <location>
        <position position="189"/>
    </location>
    <ligand>
        <name>Zn(2+)</name>
        <dbReference type="ChEBI" id="CHEBI:29105"/>
    </ligand>
</feature>
<dbReference type="InterPro" id="IPR052891">
    <property type="entry name" value="DNA-3mA_glycosylase"/>
</dbReference>
<reference evidence="2" key="1">
    <citation type="submission" date="2019-12" db="EMBL/GenBank/DDBJ databases">
        <authorList>
            <person name="Cremers G."/>
        </authorList>
    </citation>
    <scope>NUCLEOTIDE SEQUENCE</scope>
    <source>
        <strain evidence="2">Mbul1</strain>
    </source>
</reference>
<dbReference type="GO" id="GO:0008725">
    <property type="term" value="F:DNA-3-methyladenine glycosylase activity"/>
    <property type="evidence" value="ECO:0007669"/>
    <property type="project" value="UniProtKB-EC"/>
</dbReference>
<dbReference type="EMBL" id="LR743504">
    <property type="protein sequence ID" value="CAA2106610.1"/>
    <property type="molecule type" value="Genomic_DNA"/>
</dbReference>
<dbReference type="Pfam" id="PF03352">
    <property type="entry name" value="Adenine_glyco"/>
    <property type="match status" value="1"/>
</dbReference>
<feature type="binding site" evidence="1">
    <location>
        <position position="31"/>
    </location>
    <ligand>
        <name>Zn(2+)</name>
        <dbReference type="ChEBI" id="CHEBI:29105"/>
    </ligand>
</feature>
<evidence type="ECO:0000313" key="2">
    <source>
        <dbReference type="EMBL" id="CAA2106610.1"/>
    </source>
</evidence>
<keyword evidence="1" id="KW-0479">Metal-binding</keyword>
<proteinExistence type="predicted"/>
<keyword evidence="1" id="KW-0862">Zinc</keyword>
<dbReference type="GO" id="GO:0006284">
    <property type="term" value="P:base-excision repair"/>
    <property type="evidence" value="ECO:0007669"/>
    <property type="project" value="InterPro"/>
</dbReference>
<dbReference type="InterPro" id="IPR011257">
    <property type="entry name" value="DNA_glycosylase"/>
</dbReference>
<dbReference type="SUPFAM" id="SSF48150">
    <property type="entry name" value="DNA-glycosylase"/>
    <property type="match status" value="1"/>
</dbReference>
<dbReference type="InterPro" id="IPR005019">
    <property type="entry name" value="Adenine_glyco"/>
</dbReference>
<keyword evidence="2" id="KW-0378">Hydrolase</keyword>